<gene>
    <name evidence="11" type="primary">mcp2</name>
</gene>
<dbReference type="InterPro" id="IPR033479">
    <property type="entry name" value="dCache_1"/>
</dbReference>
<comment type="subcellular location">
    <subcellularLocation>
        <location evidence="1">Cell membrane</location>
        <topology evidence="1">Multi-pass membrane protein</topology>
    </subcellularLocation>
</comment>
<evidence type="ECO:0000256" key="9">
    <source>
        <dbReference type="SAM" id="Phobius"/>
    </source>
</evidence>
<dbReference type="GO" id="GO:0007165">
    <property type="term" value="P:signal transduction"/>
    <property type="evidence" value="ECO:0007669"/>
    <property type="project" value="UniProtKB-KW"/>
</dbReference>
<evidence type="ECO:0000313" key="11">
    <source>
        <dbReference type="EMBL" id="AJA33837.1"/>
    </source>
</evidence>
<keyword evidence="4 9" id="KW-0812">Transmembrane</keyword>
<keyword evidence="3" id="KW-0145">Chemotaxis</keyword>
<reference evidence="11" key="1">
    <citation type="journal article" date="2014" name="Appl. Environ. Microbiol.">
        <title>Detection and genomic characterization of motility in Lactobacillus curvatus: confirmation of motility in a species outside the Lactobacillus salivarius clade.</title>
        <authorList>
            <person name="Cousin F.J."/>
            <person name="Lynch S.M."/>
            <person name="Harris H.M."/>
            <person name="McCann A."/>
            <person name="Lynch D.B."/>
            <person name="Neville B.A."/>
            <person name="Irisawa T."/>
            <person name="Okada S."/>
            <person name="Endo A."/>
            <person name="O'Toole P.W."/>
        </authorList>
    </citation>
    <scope>NUCLEOTIDE SEQUENCE</scope>
    <source>
        <strain evidence="11">DSM 21116</strain>
    </source>
</reference>
<dbReference type="AlphaFoldDB" id="A0A0A7RF35"/>
<dbReference type="PANTHER" id="PTHR32089">
    <property type="entry name" value="METHYL-ACCEPTING CHEMOTAXIS PROTEIN MCPB"/>
    <property type="match status" value="1"/>
</dbReference>
<accession>A0A0A7RF35</accession>
<dbReference type="GO" id="GO:0005886">
    <property type="term" value="C:plasma membrane"/>
    <property type="evidence" value="ECO:0007669"/>
    <property type="project" value="UniProtKB-SubCell"/>
</dbReference>
<evidence type="ECO:0000256" key="1">
    <source>
        <dbReference type="ARBA" id="ARBA00004651"/>
    </source>
</evidence>
<sequence length="677" mass="74361">MKNKTSIGTIMAVFLTAAVMIPTLVITTSSYVQTKNLLISRNNISKKSATNVLITSKQNLQASVEQEIKNLAYLPIFKSKFNNKDINLELKAVKSGNSDIKKIFFVNSANAKKVLDTSWYKGSIKNSGSIYWTSPYKDSAGDYIATASIAIRNNEGQSGVLAIDTSYTGIQNTAMGIKVGRTGNVTLISRAGRVVATNDVGKNDGLQLGQSIDKTEIYKRIKNSKKLRGTIFIKGSNRIDAVYFDKTTFDSSTWVFSKVRKTDLDKELNSLIINTIWVIVITLAIVVLFSLLASKMMGILVKQFSEYFVKAGQGEFMIIKDKTTGKQSLMNKCAHKILKPNKKGNEIGRVTALYNKMIISISELISQVKKEARIVAEKSNLLMELGEQTTKATEEVVQTITGIAEVIGVQAQETESSVAKLQQLSQITDGLNGNVEQMTKESKEAAKLNKDNIRLSQDVEQNWHTELANMENLNQTVGSLDGNIQNINKIISVINGVSHQTNLLALNASIEAASVGEKGKGFAVVATEIRKLSEKTKKSTKEIEDIIREITRQSSDMVSQTAASIAGGQRQTKLIGDAIDSSQKVFKKSSKLLEKISEVEEYSKKIKEVQKDVLEKLEGVASSTEENAAGTEEVSANSEEVLATMIEFTRNIGDLREASEVLERGTGKFKTINQEEN</sequence>
<evidence type="ECO:0000256" key="3">
    <source>
        <dbReference type="ARBA" id="ARBA00022500"/>
    </source>
</evidence>
<dbReference type="GO" id="GO:0006935">
    <property type="term" value="P:chemotaxis"/>
    <property type="evidence" value="ECO:0007669"/>
    <property type="project" value="UniProtKB-KW"/>
</dbReference>
<keyword evidence="6 9" id="KW-0472">Membrane</keyword>
<proteinExistence type="predicted"/>
<feature type="transmembrane region" description="Helical" evidence="9">
    <location>
        <begin position="271"/>
        <end position="293"/>
    </location>
</feature>
<dbReference type="Pfam" id="PF00015">
    <property type="entry name" value="MCPsignal"/>
    <property type="match status" value="1"/>
</dbReference>
<dbReference type="PANTHER" id="PTHR32089:SF112">
    <property type="entry name" value="LYSOZYME-LIKE PROTEIN-RELATED"/>
    <property type="match status" value="1"/>
</dbReference>
<evidence type="ECO:0000256" key="7">
    <source>
        <dbReference type="ARBA" id="ARBA00023224"/>
    </source>
</evidence>
<evidence type="ECO:0000256" key="6">
    <source>
        <dbReference type="ARBA" id="ARBA00023136"/>
    </source>
</evidence>
<protein>
    <submittedName>
        <fullName evidence="11">Methyl-accepting chemotaxis protein</fullName>
    </submittedName>
</protein>
<feature type="domain" description="Methyl-accepting transducer" evidence="10">
    <location>
        <begin position="385"/>
        <end position="642"/>
    </location>
</feature>
<dbReference type="EMBL" id="KM886861">
    <property type="protein sequence ID" value="AJA33837.1"/>
    <property type="molecule type" value="Genomic_DNA"/>
</dbReference>
<dbReference type="Pfam" id="PF02743">
    <property type="entry name" value="dCache_1"/>
    <property type="match status" value="1"/>
</dbReference>
<dbReference type="SMART" id="SM00283">
    <property type="entry name" value="MA"/>
    <property type="match status" value="1"/>
</dbReference>
<dbReference type="SUPFAM" id="SSF58104">
    <property type="entry name" value="Methyl-accepting chemotaxis protein (MCP) signaling domain"/>
    <property type="match status" value="1"/>
</dbReference>
<evidence type="ECO:0000256" key="5">
    <source>
        <dbReference type="ARBA" id="ARBA00022989"/>
    </source>
</evidence>
<evidence type="ECO:0000256" key="4">
    <source>
        <dbReference type="ARBA" id="ARBA00022692"/>
    </source>
</evidence>
<name>A0A0A7RF35_9LACO</name>
<organism evidence="11">
    <name type="scientific">Liquorilactobacillus cacaonum</name>
    <dbReference type="NCBI Taxonomy" id="483012"/>
    <lineage>
        <taxon>Bacteria</taxon>
        <taxon>Bacillati</taxon>
        <taxon>Bacillota</taxon>
        <taxon>Bacilli</taxon>
        <taxon>Lactobacillales</taxon>
        <taxon>Lactobacillaceae</taxon>
        <taxon>Liquorilactobacillus</taxon>
    </lineage>
</organism>
<evidence type="ECO:0000256" key="8">
    <source>
        <dbReference type="PROSITE-ProRule" id="PRU00284"/>
    </source>
</evidence>
<dbReference type="Gene3D" id="1.10.287.950">
    <property type="entry name" value="Methyl-accepting chemotaxis protein"/>
    <property type="match status" value="1"/>
</dbReference>
<feature type="transmembrane region" description="Helical" evidence="9">
    <location>
        <begin position="12"/>
        <end position="32"/>
    </location>
</feature>
<keyword evidence="7 8" id="KW-0807">Transducer</keyword>
<keyword evidence="5 9" id="KW-1133">Transmembrane helix</keyword>
<evidence type="ECO:0000256" key="2">
    <source>
        <dbReference type="ARBA" id="ARBA00022475"/>
    </source>
</evidence>
<dbReference type="Gene3D" id="3.30.450.20">
    <property type="entry name" value="PAS domain"/>
    <property type="match status" value="2"/>
</dbReference>
<evidence type="ECO:0000259" key="10">
    <source>
        <dbReference type="PROSITE" id="PS50111"/>
    </source>
</evidence>
<dbReference type="PROSITE" id="PS50111">
    <property type="entry name" value="CHEMOTAXIS_TRANSDUC_2"/>
    <property type="match status" value="1"/>
</dbReference>
<dbReference type="InterPro" id="IPR004089">
    <property type="entry name" value="MCPsignal_dom"/>
</dbReference>
<keyword evidence="2" id="KW-1003">Cell membrane</keyword>